<dbReference type="EMBL" id="NPKJ01000031">
    <property type="protein sequence ID" value="PAQ10278.1"/>
    <property type="molecule type" value="Genomic_DNA"/>
</dbReference>
<gene>
    <name evidence="11" type="ORF">CIT26_08995</name>
</gene>
<dbReference type="PANTHER" id="PTHR45765:SF1">
    <property type="entry name" value="METHIONINE--TRNA LIGASE, CYTOPLASMIC"/>
    <property type="match status" value="1"/>
</dbReference>
<comment type="similarity">
    <text evidence="7">Belongs to the class-I aminoacyl-tRNA synthetase family.</text>
</comment>
<keyword evidence="2 7" id="KW-0547">Nucleotide-binding</keyword>
<dbReference type="InterPro" id="IPR029038">
    <property type="entry name" value="MetRS_Zn"/>
</dbReference>
<comment type="catalytic activity">
    <reaction evidence="6">
        <text>tRNA(Met) + L-methionine + ATP = L-methionyl-tRNA(Met) + AMP + diphosphate</text>
        <dbReference type="Rhea" id="RHEA:13481"/>
        <dbReference type="Rhea" id="RHEA-COMP:9667"/>
        <dbReference type="Rhea" id="RHEA-COMP:9698"/>
        <dbReference type="ChEBI" id="CHEBI:30616"/>
        <dbReference type="ChEBI" id="CHEBI:33019"/>
        <dbReference type="ChEBI" id="CHEBI:57844"/>
        <dbReference type="ChEBI" id="CHEBI:78442"/>
        <dbReference type="ChEBI" id="CHEBI:78530"/>
        <dbReference type="ChEBI" id="CHEBI:456215"/>
        <dbReference type="EC" id="6.1.1.10"/>
    </reaction>
</comment>
<evidence type="ECO:0000256" key="1">
    <source>
        <dbReference type="ARBA" id="ARBA00022598"/>
    </source>
</evidence>
<evidence type="ECO:0000259" key="10">
    <source>
        <dbReference type="Pfam" id="PF09334"/>
    </source>
</evidence>
<sequence>MRDGLFKPSPSIILPTAATANGRCRRRCRRVLRSGTRSDARIVFHRSETSRFLGEPLFWPSGPNGAHTRRSGRTGCGGGEGAARRARASTCSRSPRDLASGMANRKFESGNEMMCSQVIDLKNETRAVPISIEGGIVMHDPFPEGGDVSIRLLKLSPGATTCRHNHTEVEFWTVISGGVRIHLDEKTFLLLGGESIRMDPLSRHRIEALDSGAVMQTVWWHSRAAFEEATSTNEAIGKSRPLLLVPAMLTPNGNMHIGHASGPFLYADVLRRIAETGGREVFVLQGTHGHLEHIAIAADAAGLEYYQLAEKNTASFQEALHRLNAVSDIFLGTKPDRRGKAVVLEVFKRLCSKGLIAEREHLVPYDVQSGRFKVDAFVHGKCPYCGGYSSGHECEDCGALVLDAELQDPVDLDGRSLERRPLKRLFLNLAPLHDALESFASRNFLPIYAKLYVESWLSRGLPAVCISNPNREGIRIPIPGFECQRFTITMEHVPRHLLALETIREKSGCPAFWYQIPRDEMPELDILFGADNAFGRLLVIPGVLSALDLHEMLPRRIFVNQMLTLEGRKFSTSRNHAIWVNDIAAEETAEPLRFYLCRCRPDGSVEDFSMGAYESWKRDFWDGRLSRSVAKANEVIGRVATDELPCPGQWSATDIAFLADCRRFNAEVRARFEADYPDVRQLTRAIEAFVDAIDRYSCSVLQVPAAPKVKEALARTAARAVTFALVGLCVATYPVVPDFAISIARSLGLEVPKLSWFDRDWMAEPVRLSASHDAGGR</sequence>
<evidence type="ECO:0000259" key="9">
    <source>
        <dbReference type="Pfam" id="PF07883"/>
    </source>
</evidence>
<evidence type="ECO:0000256" key="4">
    <source>
        <dbReference type="ARBA" id="ARBA00022917"/>
    </source>
</evidence>
<comment type="caution">
    <text evidence="11">The sequence shown here is derived from an EMBL/GenBank/DDBJ whole genome shotgun (WGS) entry which is preliminary data.</text>
</comment>
<dbReference type="Pfam" id="PF09334">
    <property type="entry name" value="tRNA-synt_1g"/>
    <property type="match status" value="1"/>
</dbReference>
<dbReference type="Proteomes" id="UP000216442">
    <property type="component" value="Unassembled WGS sequence"/>
</dbReference>
<evidence type="ECO:0008006" key="13">
    <source>
        <dbReference type="Google" id="ProtNLM"/>
    </source>
</evidence>
<dbReference type="InterPro" id="IPR015413">
    <property type="entry name" value="Methionyl/Leucyl_tRNA_Synth"/>
</dbReference>
<evidence type="ECO:0000256" key="8">
    <source>
        <dbReference type="SAM" id="MobiDB-lite"/>
    </source>
</evidence>
<evidence type="ECO:0000256" key="2">
    <source>
        <dbReference type="ARBA" id="ARBA00022741"/>
    </source>
</evidence>
<evidence type="ECO:0000256" key="7">
    <source>
        <dbReference type="RuleBase" id="RU363039"/>
    </source>
</evidence>
<dbReference type="Gene3D" id="2.60.120.10">
    <property type="entry name" value="Jelly Rolls"/>
    <property type="match status" value="1"/>
</dbReference>
<feature type="domain" description="Methionyl/Leucyl tRNA synthetase" evidence="10">
    <location>
        <begin position="247"/>
        <end position="610"/>
    </location>
</feature>
<dbReference type="PANTHER" id="PTHR45765">
    <property type="entry name" value="METHIONINE--TRNA LIGASE"/>
    <property type="match status" value="1"/>
</dbReference>
<dbReference type="Gene3D" id="2.20.28.20">
    <property type="entry name" value="Methionyl-tRNA synthetase, Zn-domain"/>
    <property type="match status" value="1"/>
</dbReference>
<organism evidence="11 12">
    <name type="scientific">Mesorhizobium temperatum</name>
    <dbReference type="NCBI Taxonomy" id="241416"/>
    <lineage>
        <taxon>Bacteria</taxon>
        <taxon>Pseudomonadati</taxon>
        <taxon>Pseudomonadota</taxon>
        <taxon>Alphaproteobacteria</taxon>
        <taxon>Hyphomicrobiales</taxon>
        <taxon>Phyllobacteriaceae</taxon>
        <taxon>Mesorhizobium</taxon>
    </lineage>
</organism>
<keyword evidence="5 7" id="KW-0030">Aminoacyl-tRNA synthetase</keyword>
<feature type="domain" description="Cupin type-2" evidence="9">
    <location>
        <begin position="153"/>
        <end position="215"/>
    </location>
</feature>
<evidence type="ECO:0000313" key="11">
    <source>
        <dbReference type="EMBL" id="PAQ10278.1"/>
    </source>
</evidence>
<dbReference type="AlphaFoldDB" id="A0A271LSZ4"/>
<dbReference type="Pfam" id="PF07883">
    <property type="entry name" value="Cupin_2"/>
    <property type="match status" value="1"/>
</dbReference>
<evidence type="ECO:0000256" key="6">
    <source>
        <dbReference type="ARBA" id="ARBA00047364"/>
    </source>
</evidence>
<dbReference type="InterPro" id="IPR014710">
    <property type="entry name" value="RmlC-like_jellyroll"/>
</dbReference>
<dbReference type="SUPFAM" id="SSF52374">
    <property type="entry name" value="Nucleotidylyl transferase"/>
    <property type="match status" value="1"/>
</dbReference>
<dbReference type="SUPFAM" id="SSF51182">
    <property type="entry name" value="RmlC-like cupins"/>
    <property type="match status" value="1"/>
</dbReference>
<evidence type="ECO:0000256" key="3">
    <source>
        <dbReference type="ARBA" id="ARBA00022840"/>
    </source>
</evidence>
<reference evidence="11 12" key="1">
    <citation type="submission" date="2017-08" db="EMBL/GenBank/DDBJ databases">
        <title>Mesorhizobium wenxinae sp. nov., a novel rhizobial species isolated from root nodules of chickpea (Cicer arietinum L.).</title>
        <authorList>
            <person name="Zhang J."/>
        </authorList>
    </citation>
    <scope>NUCLEOTIDE SEQUENCE [LARGE SCALE GENOMIC DNA]</scope>
    <source>
        <strain evidence="11 12">SDW018</strain>
    </source>
</reference>
<dbReference type="GO" id="GO:0006431">
    <property type="term" value="P:methionyl-tRNA aminoacylation"/>
    <property type="evidence" value="ECO:0007669"/>
    <property type="project" value="TreeGrafter"/>
</dbReference>
<dbReference type="OrthoDB" id="9810191at2"/>
<dbReference type="InterPro" id="IPR011051">
    <property type="entry name" value="RmlC_Cupin_sf"/>
</dbReference>
<evidence type="ECO:0000313" key="12">
    <source>
        <dbReference type="Proteomes" id="UP000216442"/>
    </source>
</evidence>
<feature type="region of interest" description="Disordered" evidence="8">
    <location>
        <begin position="56"/>
        <end position="87"/>
    </location>
</feature>
<keyword evidence="4 7" id="KW-0648">Protein biosynthesis</keyword>
<dbReference type="InterPro" id="IPR014729">
    <property type="entry name" value="Rossmann-like_a/b/a_fold"/>
</dbReference>
<keyword evidence="12" id="KW-1185">Reference proteome</keyword>
<dbReference type="Gene3D" id="3.40.50.620">
    <property type="entry name" value="HUPs"/>
    <property type="match status" value="1"/>
</dbReference>
<keyword evidence="3 7" id="KW-0067">ATP-binding</keyword>
<name>A0A271LSZ4_9HYPH</name>
<accession>A0A271LSZ4</accession>
<dbReference type="GO" id="GO:0005524">
    <property type="term" value="F:ATP binding"/>
    <property type="evidence" value="ECO:0007669"/>
    <property type="project" value="UniProtKB-KW"/>
</dbReference>
<dbReference type="GO" id="GO:0004825">
    <property type="term" value="F:methionine-tRNA ligase activity"/>
    <property type="evidence" value="ECO:0007669"/>
    <property type="project" value="UniProtKB-EC"/>
</dbReference>
<proteinExistence type="inferred from homology"/>
<dbReference type="InterPro" id="IPR013096">
    <property type="entry name" value="Cupin_2"/>
</dbReference>
<protein>
    <recommendedName>
        <fullName evidence="13">Methionyl/Leucyl tRNA synthetase domain-containing protein</fullName>
    </recommendedName>
</protein>
<dbReference type="GO" id="GO:0005829">
    <property type="term" value="C:cytosol"/>
    <property type="evidence" value="ECO:0007669"/>
    <property type="project" value="TreeGrafter"/>
</dbReference>
<keyword evidence="1 7" id="KW-0436">Ligase</keyword>
<evidence type="ECO:0000256" key="5">
    <source>
        <dbReference type="ARBA" id="ARBA00023146"/>
    </source>
</evidence>
<dbReference type="InterPro" id="IPR023458">
    <property type="entry name" value="Met-tRNA_ligase_1"/>
</dbReference>